<dbReference type="Proteomes" id="UP000286997">
    <property type="component" value="Unassembled WGS sequence"/>
</dbReference>
<dbReference type="AlphaFoldDB" id="A0A437NJ83"/>
<gene>
    <name evidence="2" type="ORF">EOE48_28710</name>
</gene>
<proteinExistence type="predicted"/>
<name>A0A437NJ83_9HYPH</name>
<accession>A0A437NJ83</accession>
<keyword evidence="1" id="KW-0732">Signal</keyword>
<dbReference type="EMBL" id="SACP01000131">
    <property type="protein sequence ID" value="RVU10028.1"/>
    <property type="molecule type" value="Genomic_DNA"/>
</dbReference>
<protein>
    <submittedName>
        <fullName evidence="2">Deoxyribonuclease I</fullName>
    </submittedName>
</protein>
<evidence type="ECO:0000256" key="1">
    <source>
        <dbReference type="SAM" id="SignalP"/>
    </source>
</evidence>
<feature type="signal peptide" evidence="1">
    <location>
        <begin position="1"/>
        <end position="20"/>
    </location>
</feature>
<organism evidence="2 3">
    <name type="scientific">Methylobacterium oryzihabitans</name>
    <dbReference type="NCBI Taxonomy" id="2499852"/>
    <lineage>
        <taxon>Bacteria</taxon>
        <taxon>Pseudomonadati</taxon>
        <taxon>Pseudomonadota</taxon>
        <taxon>Alphaproteobacteria</taxon>
        <taxon>Hyphomicrobiales</taxon>
        <taxon>Methylobacteriaceae</taxon>
        <taxon>Methylobacterium</taxon>
    </lineage>
</organism>
<dbReference type="RefSeq" id="WP_425463695.1">
    <property type="nucleotide sequence ID" value="NZ_SACP01000131.1"/>
</dbReference>
<sequence length="77" mass="8341">MKSLLYAVTLVFSFTLPALANPPATFTEAKVVAKQKVYLDQASSAMGDLYCGCKWTWVGKSGGRIDAASCGYQTRKQ</sequence>
<dbReference type="SUPFAM" id="SSF54060">
    <property type="entry name" value="His-Me finger endonucleases"/>
    <property type="match status" value="1"/>
</dbReference>
<comment type="caution">
    <text evidence="2">The sequence shown here is derived from an EMBL/GenBank/DDBJ whole genome shotgun (WGS) entry which is preliminary data.</text>
</comment>
<reference evidence="2 3" key="1">
    <citation type="submission" date="2019-01" db="EMBL/GenBank/DDBJ databases">
        <authorList>
            <person name="Chen W.-M."/>
        </authorList>
    </citation>
    <scope>NUCLEOTIDE SEQUENCE [LARGE SCALE GENOMIC DNA]</scope>
    <source>
        <strain evidence="2 3">TER-1</strain>
    </source>
</reference>
<feature type="chain" id="PRO_5019236053" evidence="1">
    <location>
        <begin position="21"/>
        <end position="77"/>
    </location>
</feature>
<keyword evidence="3" id="KW-1185">Reference proteome</keyword>
<evidence type="ECO:0000313" key="2">
    <source>
        <dbReference type="EMBL" id="RVU10028.1"/>
    </source>
</evidence>
<feature type="non-terminal residue" evidence="2">
    <location>
        <position position="77"/>
    </location>
</feature>
<evidence type="ECO:0000313" key="3">
    <source>
        <dbReference type="Proteomes" id="UP000286997"/>
    </source>
</evidence>
<dbReference type="InterPro" id="IPR044925">
    <property type="entry name" value="His-Me_finger_sf"/>
</dbReference>